<dbReference type="EMBL" id="FWXH01000006">
    <property type="protein sequence ID" value="SMC23969.1"/>
    <property type="molecule type" value="Genomic_DNA"/>
</dbReference>
<organism evidence="1 2">
    <name type="scientific">Clostridium acidisoli DSM 12555</name>
    <dbReference type="NCBI Taxonomy" id="1121291"/>
    <lineage>
        <taxon>Bacteria</taxon>
        <taxon>Bacillati</taxon>
        <taxon>Bacillota</taxon>
        <taxon>Clostridia</taxon>
        <taxon>Eubacteriales</taxon>
        <taxon>Clostridiaceae</taxon>
        <taxon>Clostridium</taxon>
    </lineage>
</organism>
<sequence>MPMNIIYLGGEIIFVEQRKIRKLYDTFLNYSYSDLMDLFKKAKTKEEQDFYVMFSNLVLKREAKKV</sequence>
<proteinExistence type="predicted"/>
<gene>
    <name evidence="1" type="ORF">SAMN02745134_02052</name>
</gene>
<dbReference type="AlphaFoldDB" id="A0A1W1XJ32"/>
<evidence type="ECO:0000313" key="1">
    <source>
        <dbReference type="EMBL" id="SMC23969.1"/>
    </source>
</evidence>
<keyword evidence="2" id="KW-1185">Reference proteome</keyword>
<reference evidence="1 2" key="1">
    <citation type="submission" date="2017-04" db="EMBL/GenBank/DDBJ databases">
        <authorList>
            <person name="Afonso C.L."/>
            <person name="Miller P.J."/>
            <person name="Scott M.A."/>
            <person name="Spackman E."/>
            <person name="Goraichik I."/>
            <person name="Dimitrov K.M."/>
            <person name="Suarez D.L."/>
            <person name="Swayne D.E."/>
        </authorList>
    </citation>
    <scope>NUCLEOTIDE SEQUENCE [LARGE SCALE GENOMIC DNA]</scope>
    <source>
        <strain evidence="1 2">DSM 12555</strain>
    </source>
</reference>
<dbReference type="Proteomes" id="UP000192468">
    <property type="component" value="Unassembled WGS sequence"/>
</dbReference>
<evidence type="ECO:0000313" key="2">
    <source>
        <dbReference type="Proteomes" id="UP000192468"/>
    </source>
</evidence>
<accession>A0A1W1XJ32</accession>
<name>A0A1W1XJ32_9CLOT</name>
<protein>
    <submittedName>
        <fullName evidence="1">Uncharacterized protein</fullName>
    </submittedName>
</protein>